<dbReference type="GO" id="GO:0016075">
    <property type="term" value="P:rRNA catabolic process"/>
    <property type="evidence" value="ECO:0007669"/>
    <property type="project" value="TreeGrafter"/>
</dbReference>
<dbReference type="Pfam" id="PF01138">
    <property type="entry name" value="RNase_PH"/>
    <property type="match status" value="1"/>
</dbReference>
<evidence type="ECO:0000313" key="6">
    <source>
        <dbReference type="EMBL" id="MAG22272.1"/>
    </source>
</evidence>
<dbReference type="AlphaFoldDB" id="A0A2D6M1H0"/>
<evidence type="ECO:0000259" key="4">
    <source>
        <dbReference type="Pfam" id="PF01138"/>
    </source>
</evidence>
<dbReference type="InterPro" id="IPR036345">
    <property type="entry name" value="ExoRNase_PH_dom2_sf"/>
</dbReference>
<proteinExistence type="predicted"/>
<dbReference type="InterPro" id="IPR050590">
    <property type="entry name" value="Exosome_comp_Rrp42_subfam"/>
</dbReference>
<dbReference type="GO" id="GO:0000177">
    <property type="term" value="C:cytoplasmic exosome (RNase complex)"/>
    <property type="evidence" value="ECO:0007669"/>
    <property type="project" value="TreeGrafter"/>
</dbReference>
<feature type="domain" description="Exoribonuclease phosphorolytic" evidence="4">
    <location>
        <begin position="30"/>
        <end position="165"/>
    </location>
</feature>
<organism evidence="6 7">
    <name type="scientific">Candidatus Iainarchaeum sp</name>
    <dbReference type="NCBI Taxonomy" id="3101447"/>
    <lineage>
        <taxon>Archaea</taxon>
        <taxon>Candidatus Iainarchaeota</taxon>
        <taxon>Candidatus Iainarchaeia</taxon>
        <taxon>Candidatus Iainarchaeales</taxon>
        <taxon>Candidatus Iainarchaeaceae</taxon>
        <taxon>Candidatus Iainarchaeum</taxon>
    </lineage>
</organism>
<sequence length="259" mass="28664">MDDVIWDLRVDSAVKLIKEGKRIDGRALDEYRKIDIQNHISETAEGSAIVNLGKTRIVAGTKMILGTPYPDSQDQGTISVGAELFPIASPSFEFGPPKAAAIELSRVIDRGIRESKSIDFKDLCITEGEQVWIVFVDLYTMNDDGNFFDAGSIAALSAMLETKIPKVEDGKIVKKEYSGKLKLSKKPLLCTFAKIANKIVIDPTLVEEKAQDARFSVSTADDKHLCAFQKGEQGSFTRSEIDECIEIAFKRGKEIRKTL</sequence>
<comment type="caution">
    <text evidence="6">The sequence shown here is derived from an EMBL/GenBank/DDBJ whole genome shotgun (WGS) entry which is preliminary data.</text>
</comment>
<keyword evidence="3" id="KW-0271">Exosome</keyword>
<accession>A0A2D6M1H0</accession>
<name>A0A2D6M1H0_9ARCH</name>
<dbReference type="NCBIfam" id="NF003282">
    <property type="entry name" value="PRK04282.1-1"/>
    <property type="match status" value="1"/>
</dbReference>
<dbReference type="InterPro" id="IPR001247">
    <property type="entry name" value="ExoRNase_PH_dom1"/>
</dbReference>
<dbReference type="PANTHER" id="PTHR11097">
    <property type="entry name" value="EXOSOME COMPLEX EXONUCLEASE RIBOSOMAL RNA PROCESSING PROTEIN"/>
    <property type="match status" value="1"/>
</dbReference>
<gene>
    <name evidence="6" type="ORF">CL943_03135</name>
</gene>
<comment type="subcellular location">
    <subcellularLocation>
        <location evidence="1">Cytoplasm</location>
    </subcellularLocation>
</comment>
<dbReference type="PANTHER" id="PTHR11097:SF8">
    <property type="entry name" value="EXOSOME COMPLEX COMPONENT RRP42"/>
    <property type="match status" value="1"/>
</dbReference>
<dbReference type="InterPro" id="IPR027408">
    <property type="entry name" value="PNPase/RNase_PH_dom_sf"/>
</dbReference>
<evidence type="ECO:0000256" key="1">
    <source>
        <dbReference type="ARBA" id="ARBA00004496"/>
    </source>
</evidence>
<keyword evidence="2" id="KW-0963">Cytoplasm</keyword>
<evidence type="ECO:0000256" key="2">
    <source>
        <dbReference type="ARBA" id="ARBA00022490"/>
    </source>
</evidence>
<evidence type="ECO:0000256" key="3">
    <source>
        <dbReference type="ARBA" id="ARBA00022835"/>
    </source>
</evidence>
<dbReference type="SUPFAM" id="SSF55666">
    <property type="entry name" value="Ribonuclease PH domain 2-like"/>
    <property type="match status" value="1"/>
</dbReference>
<dbReference type="FunFam" id="3.30.230.70:FF:000017">
    <property type="entry name" value="Exosome complex component Rrp42"/>
    <property type="match status" value="1"/>
</dbReference>
<dbReference type="GO" id="GO:0035925">
    <property type="term" value="F:mRNA 3'-UTR AU-rich region binding"/>
    <property type="evidence" value="ECO:0007669"/>
    <property type="project" value="TreeGrafter"/>
</dbReference>
<dbReference type="Proteomes" id="UP000226592">
    <property type="component" value="Unassembled WGS sequence"/>
</dbReference>
<evidence type="ECO:0000259" key="5">
    <source>
        <dbReference type="Pfam" id="PF03725"/>
    </source>
</evidence>
<reference evidence="7" key="1">
    <citation type="submission" date="2017-09" db="EMBL/GenBank/DDBJ databases">
        <title>The Reconstruction of 2,631 Draft Metagenome-Assembled Genomes from the Global Oceans.</title>
        <authorList>
            <person name="Tully B.J."/>
            <person name="Graham E.D."/>
            <person name="Heidelberg J.F."/>
        </authorList>
    </citation>
    <scope>NUCLEOTIDE SEQUENCE [LARGE SCALE GENOMIC DNA]</scope>
</reference>
<feature type="domain" description="Exoribonuclease phosphorolytic" evidence="5">
    <location>
        <begin position="187"/>
        <end position="251"/>
    </location>
</feature>
<evidence type="ECO:0000313" key="7">
    <source>
        <dbReference type="Proteomes" id="UP000226592"/>
    </source>
</evidence>
<dbReference type="Pfam" id="PF03725">
    <property type="entry name" value="RNase_PH_C"/>
    <property type="match status" value="1"/>
</dbReference>
<dbReference type="Gene3D" id="3.30.230.70">
    <property type="entry name" value="GHMP Kinase, N-terminal domain"/>
    <property type="match status" value="1"/>
</dbReference>
<protein>
    <submittedName>
        <fullName evidence="6">RNA-binding protein</fullName>
    </submittedName>
</protein>
<dbReference type="InterPro" id="IPR020568">
    <property type="entry name" value="Ribosomal_Su5_D2-typ_SF"/>
</dbReference>
<dbReference type="InterPro" id="IPR015847">
    <property type="entry name" value="ExoRNase_PH_dom2"/>
</dbReference>
<dbReference type="EMBL" id="NZBU01000009">
    <property type="protein sequence ID" value="MAG22272.1"/>
    <property type="molecule type" value="Genomic_DNA"/>
</dbReference>
<dbReference type="SUPFAM" id="SSF54211">
    <property type="entry name" value="Ribosomal protein S5 domain 2-like"/>
    <property type="match status" value="1"/>
</dbReference>